<evidence type="ECO:0000313" key="2">
    <source>
        <dbReference type="EMBL" id="RBA43784.1"/>
    </source>
</evidence>
<evidence type="ECO:0000313" key="3">
    <source>
        <dbReference type="Proteomes" id="UP000253688"/>
    </source>
</evidence>
<evidence type="ECO:0008006" key="4">
    <source>
        <dbReference type="Google" id="ProtNLM"/>
    </source>
</evidence>
<proteinExistence type="predicted"/>
<keyword evidence="1" id="KW-0560">Oxidoreductase</keyword>
<dbReference type="Pfam" id="PF13738">
    <property type="entry name" value="Pyr_redox_3"/>
    <property type="match status" value="1"/>
</dbReference>
<dbReference type="AlphaFoldDB" id="A0A365PFS4"/>
<dbReference type="PANTHER" id="PTHR43539">
    <property type="entry name" value="FLAVIN-BINDING MONOOXYGENASE-LIKE PROTEIN (AFU_ORTHOLOGUE AFUA_4G09220)"/>
    <property type="match status" value="1"/>
</dbReference>
<protein>
    <recommendedName>
        <fullName evidence="4">NAD(P)/FAD-dependent oxidoreductase</fullName>
    </recommendedName>
</protein>
<dbReference type="PANTHER" id="PTHR43539:SF78">
    <property type="entry name" value="FLAVIN-CONTAINING MONOOXYGENASE"/>
    <property type="match status" value="1"/>
</dbReference>
<dbReference type="SUPFAM" id="SSF51905">
    <property type="entry name" value="FAD/NAD(P)-binding domain"/>
    <property type="match status" value="1"/>
</dbReference>
<dbReference type="InterPro" id="IPR036188">
    <property type="entry name" value="FAD/NAD-bd_sf"/>
</dbReference>
<dbReference type="GO" id="GO:0050660">
    <property type="term" value="F:flavin adenine dinucleotide binding"/>
    <property type="evidence" value="ECO:0007669"/>
    <property type="project" value="TreeGrafter"/>
</dbReference>
<dbReference type="GeneID" id="45416659"/>
<sequence length="508" mass="56875">MADMQRQKVILNKLAIVLSVNQGEGWLIVDHHRKWVDKNSLILIEGYDELTIESLTALNIEQRIINHIPSNIRDQKLRTLDKRVLSESGKFFPIIALGTLGSLSLTFNCSKRGLDSLEVQTKKLPIENSYDLVIVGAGPSGASLAAHAEHAGLNYLWLGEPFSFWLYHILPNDLRSPAAASGINTPINDMDFISFAQCIGVPIDQPVSMPLALAYFNYFVTKQNLTPLPFTAEKVDYQDNSYNVQLRMADQYQTVKCRNLVWCAGLKGMENIPKILRQIPSKNFTHSSDTNIPNTLSKDYKIAVIGAGQSAAEHAILAIDSGAQVKLLIRDSNLIFRNLHSPGNHLYKWCSKNADSFVYRLPSFIQKRFLSYLLKGTTEPKMKLINQWDKLKIIPKFDLIQANVLSDGKLELKARSGQCEYVDHLILGTGYKYEINKIKPLSDLQHQIKSSDGFPLLDENCMSSVPGLFFGGYAAMKRIGPKCQFIAGSALTSKALMYGISQRLKHDN</sequence>
<comment type="caution">
    <text evidence="2">The sequence shown here is derived from an EMBL/GenBank/DDBJ whole genome shotgun (WGS) entry which is preliminary data.</text>
</comment>
<gene>
    <name evidence="2" type="ORF">DC346_14145</name>
</gene>
<dbReference type="PRINTS" id="PR00368">
    <property type="entry name" value="FADPNR"/>
</dbReference>
<dbReference type="RefSeq" id="WP_004756411.1">
    <property type="nucleotide sequence ID" value="NZ_CP131470.1"/>
</dbReference>
<dbReference type="PRINTS" id="PR00469">
    <property type="entry name" value="PNDRDTASEII"/>
</dbReference>
<evidence type="ECO:0000256" key="1">
    <source>
        <dbReference type="ARBA" id="ARBA00023002"/>
    </source>
</evidence>
<dbReference type="Gene3D" id="3.50.50.60">
    <property type="entry name" value="FAD/NAD(P)-binding domain"/>
    <property type="match status" value="2"/>
</dbReference>
<dbReference type="EMBL" id="QEWH01000094">
    <property type="protein sequence ID" value="RBA43784.1"/>
    <property type="molecule type" value="Genomic_DNA"/>
</dbReference>
<reference evidence="2 3" key="1">
    <citation type="submission" date="2018-04" db="EMBL/GenBank/DDBJ databases">
        <title>Acinetobacter junii Genome sequencing and assembly.</title>
        <authorList>
            <person name="Su J."/>
            <person name="Rensing C."/>
            <person name="Mazhar H.S."/>
        </authorList>
    </citation>
    <scope>NUCLEOTIDE SEQUENCE [LARGE SCALE GENOMIC DNA]</scope>
    <source>
        <strain evidence="2 3">SC22</strain>
    </source>
</reference>
<dbReference type="GO" id="GO:0004497">
    <property type="term" value="F:monooxygenase activity"/>
    <property type="evidence" value="ECO:0007669"/>
    <property type="project" value="TreeGrafter"/>
</dbReference>
<accession>A0A365PFS4</accession>
<organism evidence="2 3">
    <name type="scientific">Acinetobacter junii</name>
    <dbReference type="NCBI Taxonomy" id="40215"/>
    <lineage>
        <taxon>Bacteria</taxon>
        <taxon>Pseudomonadati</taxon>
        <taxon>Pseudomonadota</taxon>
        <taxon>Gammaproteobacteria</taxon>
        <taxon>Moraxellales</taxon>
        <taxon>Moraxellaceae</taxon>
        <taxon>Acinetobacter</taxon>
    </lineage>
</organism>
<dbReference type="InterPro" id="IPR050982">
    <property type="entry name" value="Auxin_biosynth/cation_transpt"/>
</dbReference>
<dbReference type="Proteomes" id="UP000253688">
    <property type="component" value="Unassembled WGS sequence"/>
</dbReference>
<name>A0A365PFS4_ACIJU</name>